<reference evidence="1 2" key="1">
    <citation type="submission" date="2018-11" db="EMBL/GenBank/DDBJ databases">
        <authorList>
            <consortium name="Pathogen Informatics"/>
        </authorList>
    </citation>
    <scope>NUCLEOTIDE SEQUENCE [LARGE SCALE GENOMIC DNA]</scope>
</reference>
<evidence type="ECO:0000313" key="3">
    <source>
        <dbReference type="WBParaSite" id="HPBE_0002059501-mRNA-1"/>
    </source>
</evidence>
<protein>
    <submittedName>
        <fullName evidence="3">BRCT domain-containing protein</fullName>
    </submittedName>
</protein>
<evidence type="ECO:0000313" key="2">
    <source>
        <dbReference type="Proteomes" id="UP000050761"/>
    </source>
</evidence>
<accession>A0A3P8BFU9</accession>
<keyword evidence="2" id="KW-1185">Reference proteome</keyword>
<organism evidence="2 3">
    <name type="scientific">Heligmosomoides polygyrus</name>
    <name type="common">Parasitic roundworm</name>
    <dbReference type="NCBI Taxonomy" id="6339"/>
    <lineage>
        <taxon>Eukaryota</taxon>
        <taxon>Metazoa</taxon>
        <taxon>Ecdysozoa</taxon>
        <taxon>Nematoda</taxon>
        <taxon>Chromadorea</taxon>
        <taxon>Rhabditida</taxon>
        <taxon>Rhabditina</taxon>
        <taxon>Rhabditomorpha</taxon>
        <taxon>Strongyloidea</taxon>
        <taxon>Heligmosomidae</taxon>
        <taxon>Heligmosomoides</taxon>
    </lineage>
</organism>
<dbReference type="Proteomes" id="UP000050761">
    <property type="component" value="Unassembled WGS sequence"/>
</dbReference>
<accession>A0A183GE61</accession>
<dbReference type="EMBL" id="UZAH01032288">
    <property type="protein sequence ID" value="VDP20871.1"/>
    <property type="molecule type" value="Genomic_DNA"/>
</dbReference>
<evidence type="ECO:0000313" key="1">
    <source>
        <dbReference type="EMBL" id="VDP20871.1"/>
    </source>
</evidence>
<sequence>MVGRRVVPPEYVDWLSEFRKQGGFNFISQKRDFPMNTTFTNHPTRRSYNDITDSVLKSSRVTVRWCRVK</sequence>
<dbReference type="WBParaSite" id="HPBE_0002059501-mRNA-1">
    <property type="protein sequence ID" value="HPBE_0002059501-mRNA-1"/>
    <property type="gene ID" value="HPBE_0002059501"/>
</dbReference>
<proteinExistence type="predicted"/>
<dbReference type="AlphaFoldDB" id="A0A183GE61"/>
<reference evidence="3" key="2">
    <citation type="submission" date="2019-09" db="UniProtKB">
        <authorList>
            <consortium name="WormBaseParasite"/>
        </authorList>
    </citation>
    <scope>IDENTIFICATION</scope>
</reference>
<name>A0A183GE61_HELPZ</name>
<gene>
    <name evidence="1" type="ORF">HPBE_LOCUS20594</name>
</gene>